<protein>
    <submittedName>
        <fullName evidence="2">Uncharacterized protein</fullName>
    </submittedName>
</protein>
<feature type="chain" id="PRO_5003853214" evidence="1">
    <location>
        <begin position="20"/>
        <end position="82"/>
    </location>
</feature>
<sequence length="82" mass="8713">MIFVNAIVAAALAASIVTAAPAKVAIREDRKIKLCKDKNYNKCVEPSAPSNTCVNTASLDTGNLDDQISSLDTYGLTCFIYA</sequence>
<dbReference type="InParanoid" id="K1XRM5"/>
<gene>
    <name evidence="2" type="ORF">MBM_06455</name>
</gene>
<keyword evidence="3" id="KW-1185">Reference proteome</keyword>
<keyword evidence="1" id="KW-0732">Signal</keyword>
<dbReference type="AlphaFoldDB" id="K1XRM5"/>
<evidence type="ECO:0000313" key="3">
    <source>
        <dbReference type="Proteomes" id="UP000006753"/>
    </source>
</evidence>
<evidence type="ECO:0000256" key="1">
    <source>
        <dbReference type="SAM" id="SignalP"/>
    </source>
</evidence>
<accession>K1XRM5</accession>
<reference evidence="2 3" key="1">
    <citation type="journal article" date="2012" name="BMC Genomics">
        <title>Sequencing the genome of Marssonina brunnea reveals fungus-poplar co-evolution.</title>
        <authorList>
            <person name="Zhu S."/>
            <person name="Cao Y.-Z."/>
            <person name="Jiang C."/>
            <person name="Tan B.-Y."/>
            <person name="Wang Z."/>
            <person name="Feng S."/>
            <person name="Zhang L."/>
            <person name="Su X.-H."/>
            <person name="Brejova B."/>
            <person name="Vinar T."/>
            <person name="Xu M."/>
            <person name="Wang M.-X."/>
            <person name="Zhang S.-G."/>
            <person name="Huang M.-R."/>
            <person name="Wu R."/>
            <person name="Zhou Y."/>
        </authorList>
    </citation>
    <scope>NUCLEOTIDE SEQUENCE [LARGE SCALE GENOMIC DNA]</scope>
    <source>
        <strain evidence="2 3">MB_m1</strain>
    </source>
</reference>
<proteinExistence type="predicted"/>
<dbReference type="Proteomes" id="UP000006753">
    <property type="component" value="Unassembled WGS sequence"/>
</dbReference>
<organism evidence="2 3">
    <name type="scientific">Marssonina brunnea f. sp. multigermtubi (strain MB_m1)</name>
    <name type="common">Marssonina leaf spot fungus</name>
    <dbReference type="NCBI Taxonomy" id="1072389"/>
    <lineage>
        <taxon>Eukaryota</taxon>
        <taxon>Fungi</taxon>
        <taxon>Dikarya</taxon>
        <taxon>Ascomycota</taxon>
        <taxon>Pezizomycotina</taxon>
        <taxon>Leotiomycetes</taxon>
        <taxon>Helotiales</taxon>
        <taxon>Drepanopezizaceae</taxon>
        <taxon>Drepanopeziza</taxon>
    </lineage>
</organism>
<evidence type="ECO:0000313" key="2">
    <source>
        <dbReference type="EMBL" id="EKD15239.1"/>
    </source>
</evidence>
<dbReference type="KEGG" id="mbe:MBM_06455"/>
<dbReference type="EMBL" id="JH921442">
    <property type="protein sequence ID" value="EKD15239.1"/>
    <property type="molecule type" value="Genomic_DNA"/>
</dbReference>
<dbReference type="HOGENOM" id="CLU_164164_0_0_1"/>
<dbReference type="GeneID" id="18762390"/>
<name>K1XRM5_MARBU</name>
<feature type="signal peptide" evidence="1">
    <location>
        <begin position="1"/>
        <end position="19"/>
    </location>
</feature>